<evidence type="ECO:0000256" key="3">
    <source>
        <dbReference type="SAM" id="Coils"/>
    </source>
</evidence>
<feature type="compositionally biased region" description="Acidic residues" evidence="4">
    <location>
        <begin position="784"/>
        <end position="798"/>
    </location>
</feature>
<dbReference type="InParanoid" id="A0A1X7TFA7"/>
<evidence type="ECO:0000256" key="4">
    <source>
        <dbReference type="SAM" id="MobiDB-lite"/>
    </source>
</evidence>
<feature type="compositionally biased region" description="Basic and acidic residues" evidence="4">
    <location>
        <begin position="882"/>
        <end position="891"/>
    </location>
</feature>
<dbReference type="InterPro" id="IPR015915">
    <property type="entry name" value="Kelch-typ_b-propeller"/>
</dbReference>
<feature type="region of interest" description="Disordered" evidence="4">
    <location>
        <begin position="1070"/>
        <end position="1098"/>
    </location>
</feature>
<dbReference type="Pfam" id="PF24681">
    <property type="entry name" value="Kelch_KLHDC2_KLHL20_DRC7"/>
    <property type="match status" value="2"/>
</dbReference>
<keyword evidence="2" id="KW-0677">Repeat</keyword>
<sequence length="1221" mass="136048">MCVVSCCIAGLGGAGIWQAARMASENYQPVKREGHSTVKVGDYLYMWGGSGSGVHYDVMEVYHLPTGAWDQKATTGTPPPGTWAYSSVTVAIGKEIYYFGGRGVSGYQNNVHCINVDSFKWRELSPSSSDHSPMMKGYCGMVSAHFDGEDYLVIIGGSMGSSSINTPKQPDAQYSADGTCNEIHYYKISSDQWISPVVTGDRPPPIDSFTLTTVTNNTAVMFGGITDNGVSNKLYMISFTKTSVDILEVPNPGGSLQWPKGRYGHSSVLITTSSGLHLLVVGGSPAYDVWLLDINKRKWKELINLPINVTRRDYHYLSVWSVTPTTNWIIEFGGFTKYNDTAVTELRYTSDNDWSTSVIPLDQYQDQLRRRILSDWENLGLSKEVQLLRGHLQQREREFYQEQLQKEIKEKEQIQQDRDKEQQQLLQEKATLTQQLDEATTLIEQVEKDKSCLELENYKKLEAKVTDNEVYITELLEEKTQVEEEKQIITEDYETLKLKVAKLLEEKEEQYLKEKQIIMDNNQKLKTDISEKDKVLAKLTSQVEEQSQNEKQIITDLKAKVSDNELYATKLMKDKSQLLERVTSLEEQPIKETSSIGLQFNYLIPSMDNLDCLSDVQVAEKKLFLVQGDKSQLINWEKYGLRIGVQEDTLSPTDTVEVAVVALVGGEFVFPKNTVLVSAVYAVSVSKPLPKPLQLEIEHCIDLRGRPGLTQFLKFAIAPVSTPSLPYQFSIVEGGEFKPDSWYGSIKRKDFCLVSIIGEKHLPKSSTNGDESEEEEQEEQAKEETEEEVEDGDSDSSSDSDKTKDPPGGSSGGQGESTSNEGVEEEGETGGQPLHEEGIEEQDNKGVEESKDHEEEKATALMPCTEISSDFNIESDTIEQVNAKEEERLEGDTSIDPVYDGEDLREEEEAEPQPQQQSAVGAGSTGVEEAATYAGLVYCEKKEAEDLVTFTVAKKLSALLEFIEKKHVQAEIGQYVYFSFIPFYSYIELKFDAPQDEPFTGWSIKPHIKPCRLRRCDVDNFGDANYPLPPCCLVSVYGSPGAVPSLHYSVPLDGVADPVTLFIHRSLRTAPPPTSTNPTTSSNVVHESTSVSSTGGASASATVDVNKVKKVINDVLVSHYADLNSLPKKSLTGLVNQLYTVKLISNEVREAPSMKECIDEFKASLSFMRKLPQVQEHSQKFLSSFIAVRGSYANAAIALGEDWIEAIKNELELDFNIDIDA</sequence>
<feature type="coiled-coil region" evidence="3">
    <location>
        <begin position="397"/>
        <end position="588"/>
    </location>
</feature>
<proteinExistence type="predicted"/>
<dbReference type="OrthoDB" id="10251809at2759"/>
<evidence type="ECO:0000256" key="2">
    <source>
        <dbReference type="ARBA" id="ARBA00022737"/>
    </source>
</evidence>
<evidence type="ECO:0000256" key="1">
    <source>
        <dbReference type="ARBA" id="ARBA00022441"/>
    </source>
</evidence>
<feature type="compositionally biased region" description="Acidic residues" evidence="4">
    <location>
        <begin position="899"/>
        <end position="911"/>
    </location>
</feature>
<dbReference type="PANTHER" id="PTHR46228:SF2">
    <property type="entry name" value="KELCH REPEAT PROTEIN (AFU_ORTHOLOGUE AFUA_4G14350)"/>
    <property type="match status" value="1"/>
</dbReference>
<dbReference type="eggNOG" id="KOG0379">
    <property type="taxonomic scope" value="Eukaryota"/>
</dbReference>
<dbReference type="SUPFAM" id="SSF117281">
    <property type="entry name" value="Kelch motif"/>
    <property type="match status" value="1"/>
</dbReference>
<evidence type="ECO:0000313" key="5">
    <source>
        <dbReference type="EnsemblMetazoa" id="Aqu2.1.13321_001"/>
    </source>
</evidence>
<accession>A0A1X7TFA7</accession>
<dbReference type="Gene3D" id="2.120.10.80">
    <property type="entry name" value="Kelch-type beta propeller"/>
    <property type="match status" value="2"/>
</dbReference>
<keyword evidence="3" id="KW-0175">Coiled coil</keyword>
<dbReference type="AlphaFoldDB" id="A0A1X7TFA7"/>
<dbReference type="InterPro" id="IPR011043">
    <property type="entry name" value="Gal_Oxase/kelch_b-propeller"/>
</dbReference>
<dbReference type="EnsemblMetazoa" id="Aqu2.1.13321_001">
    <property type="protein sequence ID" value="Aqu2.1.13321_001"/>
    <property type="gene ID" value="Aqu2.1.13321"/>
</dbReference>
<name>A0A1X7TFA7_AMPQE</name>
<feature type="compositionally biased region" description="Basic and acidic residues" evidence="4">
    <location>
        <begin position="834"/>
        <end position="858"/>
    </location>
</feature>
<dbReference type="SUPFAM" id="SSF50965">
    <property type="entry name" value="Galactose oxidase, central domain"/>
    <property type="match status" value="1"/>
</dbReference>
<feature type="compositionally biased region" description="Low complexity" evidence="4">
    <location>
        <begin position="1076"/>
        <end position="1098"/>
    </location>
</feature>
<protein>
    <submittedName>
        <fullName evidence="5">Uncharacterized protein</fullName>
    </submittedName>
</protein>
<keyword evidence="1" id="KW-0880">Kelch repeat</keyword>
<dbReference type="PANTHER" id="PTHR46228">
    <property type="entry name" value="KELCH DOMAIN-CONTAINING PROTEIN"/>
    <property type="match status" value="1"/>
</dbReference>
<reference evidence="5" key="1">
    <citation type="submission" date="2017-05" db="UniProtKB">
        <authorList>
            <consortium name="EnsemblMetazoa"/>
        </authorList>
    </citation>
    <scope>IDENTIFICATION</scope>
</reference>
<organism evidence="5">
    <name type="scientific">Amphimedon queenslandica</name>
    <name type="common">Sponge</name>
    <dbReference type="NCBI Taxonomy" id="400682"/>
    <lineage>
        <taxon>Eukaryota</taxon>
        <taxon>Metazoa</taxon>
        <taxon>Porifera</taxon>
        <taxon>Demospongiae</taxon>
        <taxon>Heteroscleromorpha</taxon>
        <taxon>Haplosclerida</taxon>
        <taxon>Niphatidae</taxon>
        <taxon>Amphimedon</taxon>
    </lineage>
</organism>
<feature type="region of interest" description="Disordered" evidence="4">
    <location>
        <begin position="762"/>
        <end position="925"/>
    </location>
</feature>
<feature type="compositionally biased region" description="Polar residues" evidence="4">
    <location>
        <begin position="866"/>
        <end position="880"/>
    </location>
</feature>